<dbReference type="InterPro" id="IPR003737">
    <property type="entry name" value="GlcNAc_PI_deacetylase-related"/>
</dbReference>
<evidence type="ECO:0000313" key="2">
    <source>
        <dbReference type="Proteomes" id="UP000034539"/>
    </source>
</evidence>
<accession>A0A0G0SF00</accession>
<dbReference type="Gene3D" id="3.40.50.10320">
    <property type="entry name" value="LmbE-like"/>
    <property type="match status" value="1"/>
</dbReference>
<dbReference type="PANTHER" id="PTHR12993">
    <property type="entry name" value="N-ACETYLGLUCOSAMINYL-PHOSPHATIDYLINOSITOL DE-N-ACETYLASE-RELATED"/>
    <property type="match status" value="1"/>
</dbReference>
<dbReference type="EMBL" id="LBXN01000019">
    <property type="protein sequence ID" value="KKR33295.1"/>
    <property type="molecule type" value="Genomic_DNA"/>
</dbReference>
<protein>
    <recommendedName>
        <fullName evidence="3">PIG-L family deacetylase</fullName>
    </recommendedName>
</protein>
<dbReference type="GO" id="GO:0016811">
    <property type="term" value="F:hydrolase activity, acting on carbon-nitrogen (but not peptide) bonds, in linear amides"/>
    <property type="evidence" value="ECO:0007669"/>
    <property type="project" value="TreeGrafter"/>
</dbReference>
<evidence type="ECO:0000313" key="1">
    <source>
        <dbReference type="EMBL" id="KKR33295.1"/>
    </source>
</evidence>
<comment type="caution">
    <text evidence="1">The sequence shown here is derived from an EMBL/GenBank/DDBJ whole genome shotgun (WGS) entry which is preliminary data.</text>
</comment>
<dbReference type="Pfam" id="PF02585">
    <property type="entry name" value="PIG-L"/>
    <property type="match status" value="1"/>
</dbReference>
<evidence type="ECO:0008006" key="3">
    <source>
        <dbReference type="Google" id="ProtNLM"/>
    </source>
</evidence>
<dbReference type="Proteomes" id="UP000034539">
    <property type="component" value="Unassembled WGS sequence"/>
</dbReference>
<dbReference type="AlphaFoldDB" id="A0A0G0SF00"/>
<dbReference type="PANTHER" id="PTHR12993:SF11">
    <property type="entry name" value="N-ACETYLGLUCOSAMINYL-PHOSPHATIDYLINOSITOL DE-N-ACETYLASE"/>
    <property type="match status" value="1"/>
</dbReference>
<dbReference type="InterPro" id="IPR024078">
    <property type="entry name" value="LmbE-like_dom_sf"/>
</dbReference>
<proteinExistence type="predicted"/>
<reference evidence="1 2" key="1">
    <citation type="journal article" date="2015" name="Nature">
        <title>rRNA introns, odd ribosomes, and small enigmatic genomes across a large radiation of phyla.</title>
        <authorList>
            <person name="Brown C.T."/>
            <person name="Hug L.A."/>
            <person name="Thomas B.C."/>
            <person name="Sharon I."/>
            <person name="Castelle C.J."/>
            <person name="Singh A."/>
            <person name="Wilkins M.J."/>
            <person name="Williams K.H."/>
            <person name="Banfield J.F."/>
        </authorList>
    </citation>
    <scope>NUCLEOTIDE SEQUENCE [LARGE SCALE GENOMIC DNA]</scope>
</reference>
<organism evidence="1 2">
    <name type="scientific">Candidatus Gottesmanbacteria bacterium GW2011_GWC2_39_8</name>
    <dbReference type="NCBI Taxonomy" id="1618450"/>
    <lineage>
        <taxon>Bacteria</taxon>
        <taxon>Candidatus Gottesmaniibacteriota</taxon>
    </lineage>
</organism>
<name>A0A0G0SF00_9BACT</name>
<dbReference type="SUPFAM" id="SSF102588">
    <property type="entry name" value="LmbE-like"/>
    <property type="match status" value="1"/>
</dbReference>
<sequence length="245" mass="28056">MKKRLLVVTAHPDDEAFGPGGTLAKYGQREDVEIHLICGTRGELGTVNPKLQSFKDSKLKTENIREKELLDSAKILGIERVEFLDFVDGHLSNSVYHDVAKKIIEKINTFKPDVILTNDRLGVSGHLDHIAVSMITTYAWRETDVAKKLYYNALPKLMTDAERVEKYFIYFPEGYPMEAFTTIIDTTDVWEIRKKAMLAHKSQEKDAKGIIKRIEPLPKKEFFILQYHKLPQISFPESDLFAGIE</sequence>
<gene>
    <name evidence="1" type="ORF">UT63_C0019G0017</name>
</gene>